<dbReference type="InterPro" id="IPR036908">
    <property type="entry name" value="RlpA-like_sf"/>
</dbReference>
<dbReference type="InterPro" id="IPR012997">
    <property type="entry name" value="RplA"/>
</dbReference>
<dbReference type="SUPFAM" id="SSF50685">
    <property type="entry name" value="Barwin-like endoglucanases"/>
    <property type="match status" value="1"/>
</dbReference>
<feature type="domain" description="RlpA-like protein double-psi beta-barrel" evidence="6">
    <location>
        <begin position="102"/>
        <end position="190"/>
    </location>
</feature>
<dbReference type="Proteomes" id="UP001549145">
    <property type="component" value="Unassembled WGS sequence"/>
</dbReference>
<sequence length="512" mass="52224">MARSTKAGHPGPAPLPLWRLLAVSAVALTTANCAQNTQKFAGAPASGGSGRDPKYGVKASPRLYNEGDVIPKGGGRRFSGKPYVVAGRTYVPREDAKGYVREGLASWYGAAFHGRLTANGEVFDRNSIAAAHPTLPLPSYARVTNLANGHSMIVRVNDRGPYHANRLMDVSEEVAQALEFRRSGTARVRVEYAGKASTAGSDDRKLLATLRTDGQPAAIRGQSPVMLADLGPDAPQVSSERLARATRPALAFKEAGEREADAESANPAAGAASAEAPEAAPATRPARPAPVLVASAATVAVPAALQPTANRDTTFRPVRHAPAEPQRAVAQAAPLSLTPPPLRLAGARPEPGRAEVASRFAAVPSAGKVTGKVPLATAAFAQPARPVTGKPESGSTRVAAAGRPLAPLQASARSSGSHPAATRLAAQDSSGLASKAGSTPKMALAPRTDPASKMAPPSKAALARLAADATAPKAGGTKAASATRAGAADRTSVAATPAKAQGRARAQFAEAR</sequence>
<keyword evidence="1 3" id="KW-0456">Lyase</keyword>
<reference evidence="7 8" key="1">
    <citation type="submission" date="2024-06" db="EMBL/GenBank/DDBJ databases">
        <title>Genomic Encyclopedia of Type Strains, Phase IV (KMG-IV): sequencing the most valuable type-strain genomes for metagenomic binning, comparative biology and taxonomic classification.</title>
        <authorList>
            <person name="Goeker M."/>
        </authorList>
    </citation>
    <scope>NUCLEOTIDE SEQUENCE [LARGE SCALE GENOMIC DNA]</scope>
    <source>
        <strain evidence="7 8">DSM 21331</strain>
    </source>
</reference>
<dbReference type="InterPro" id="IPR034718">
    <property type="entry name" value="RlpA"/>
</dbReference>
<evidence type="ECO:0000256" key="3">
    <source>
        <dbReference type="HAMAP-Rule" id="MF_02071"/>
    </source>
</evidence>
<feature type="compositionally biased region" description="Low complexity" evidence="5">
    <location>
        <begin position="263"/>
        <end position="286"/>
    </location>
</feature>
<comment type="similarity">
    <text evidence="3 4">Belongs to the RlpA family.</text>
</comment>
<proteinExistence type="inferred from homology"/>
<feature type="region of interest" description="Disordered" evidence="5">
    <location>
        <begin position="40"/>
        <end position="59"/>
    </location>
</feature>
<organism evidence="7 8">
    <name type="scientific">Methylobacterium goesingense</name>
    <dbReference type="NCBI Taxonomy" id="243690"/>
    <lineage>
        <taxon>Bacteria</taxon>
        <taxon>Pseudomonadati</taxon>
        <taxon>Pseudomonadota</taxon>
        <taxon>Alphaproteobacteria</taxon>
        <taxon>Hyphomicrobiales</taxon>
        <taxon>Methylobacteriaceae</taxon>
        <taxon>Methylobacterium</taxon>
    </lineage>
</organism>
<protein>
    <recommendedName>
        <fullName evidence="3">Endolytic peptidoglycan transglycosylase RlpA</fullName>
        <ecNumber evidence="3">4.2.2.-</ecNumber>
    </recommendedName>
</protein>
<dbReference type="Pfam" id="PF03330">
    <property type="entry name" value="DPBB_1"/>
    <property type="match status" value="1"/>
</dbReference>
<comment type="caution">
    <text evidence="7">The sequence shown here is derived from an EMBL/GenBank/DDBJ whole genome shotgun (WGS) entry which is preliminary data.</text>
</comment>
<evidence type="ECO:0000313" key="7">
    <source>
        <dbReference type="EMBL" id="MET3694409.1"/>
    </source>
</evidence>
<dbReference type="RefSeq" id="WP_238280386.1">
    <property type="nucleotide sequence ID" value="NZ_BPQL01000085.1"/>
</dbReference>
<keyword evidence="8" id="KW-1185">Reference proteome</keyword>
<dbReference type="EC" id="4.2.2.-" evidence="3"/>
<feature type="region of interest" description="Disordered" evidence="5">
    <location>
        <begin position="255"/>
        <end position="286"/>
    </location>
</feature>
<evidence type="ECO:0000256" key="2">
    <source>
        <dbReference type="ARBA" id="ARBA00023316"/>
    </source>
</evidence>
<dbReference type="PANTHER" id="PTHR34183:SF1">
    <property type="entry name" value="ENDOLYTIC PEPTIDOGLYCAN TRANSGLYCOSYLASE RLPA"/>
    <property type="match status" value="1"/>
</dbReference>
<dbReference type="PANTHER" id="PTHR34183">
    <property type="entry name" value="ENDOLYTIC PEPTIDOGLYCAN TRANSGLYCOSYLASE RLPA"/>
    <property type="match status" value="1"/>
</dbReference>
<comment type="function">
    <text evidence="3">Lytic transglycosylase with a strong preference for naked glycan strands that lack stem peptides.</text>
</comment>
<feature type="region of interest" description="Disordered" evidence="5">
    <location>
        <begin position="407"/>
        <end position="512"/>
    </location>
</feature>
<dbReference type="EMBL" id="JBEPMM010000014">
    <property type="protein sequence ID" value="MET3694409.1"/>
    <property type="molecule type" value="Genomic_DNA"/>
</dbReference>
<gene>
    <name evidence="3" type="primary">rlpA</name>
    <name evidence="7" type="ORF">ABID43_003971</name>
</gene>
<feature type="compositionally biased region" description="Low complexity" evidence="5">
    <location>
        <begin position="451"/>
        <end position="492"/>
    </location>
</feature>
<dbReference type="NCBIfam" id="TIGR00413">
    <property type="entry name" value="rlpA"/>
    <property type="match status" value="1"/>
</dbReference>
<evidence type="ECO:0000256" key="4">
    <source>
        <dbReference type="RuleBase" id="RU003495"/>
    </source>
</evidence>
<keyword evidence="2 3" id="KW-0961">Cell wall biogenesis/degradation</keyword>
<dbReference type="Gene3D" id="2.40.40.10">
    <property type="entry name" value="RlpA-like domain"/>
    <property type="match status" value="1"/>
</dbReference>
<evidence type="ECO:0000256" key="5">
    <source>
        <dbReference type="SAM" id="MobiDB-lite"/>
    </source>
</evidence>
<name>A0ABV2L9V1_9HYPH</name>
<dbReference type="HAMAP" id="MF_02071">
    <property type="entry name" value="RlpA"/>
    <property type="match status" value="1"/>
</dbReference>
<keyword evidence="7" id="KW-0449">Lipoprotein</keyword>
<dbReference type="InterPro" id="IPR009009">
    <property type="entry name" value="RlpA-like_DPBB"/>
</dbReference>
<evidence type="ECO:0000256" key="1">
    <source>
        <dbReference type="ARBA" id="ARBA00023239"/>
    </source>
</evidence>
<evidence type="ECO:0000259" key="6">
    <source>
        <dbReference type="Pfam" id="PF03330"/>
    </source>
</evidence>
<accession>A0ABV2L9V1</accession>
<dbReference type="CDD" id="cd22268">
    <property type="entry name" value="DPBB_RlpA-like"/>
    <property type="match status" value="1"/>
</dbReference>
<evidence type="ECO:0000313" key="8">
    <source>
        <dbReference type="Proteomes" id="UP001549145"/>
    </source>
</evidence>